<keyword evidence="2" id="KW-1185">Reference proteome</keyword>
<protein>
    <submittedName>
        <fullName evidence="1">Uncharacterized protein</fullName>
    </submittedName>
</protein>
<dbReference type="AlphaFoldDB" id="A0A6V7H6Y9"/>
<reference evidence="1" key="1">
    <citation type="submission" date="2020-07" db="EMBL/GenBank/DDBJ databases">
        <authorList>
            <person name="Nazaruddin N."/>
        </authorList>
    </citation>
    <scope>NUCLEOTIDE SEQUENCE</scope>
</reference>
<dbReference type="EMBL" id="CAJDYZ010007515">
    <property type="protein sequence ID" value="CAD1474367.1"/>
    <property type="molecule type" value="Genomic_DNA"/>
</dbReference>
<evidence type="ECO:0000313" key="2">
    <source>
        <dbReference type="Proteomes" id="UP000752696"/>
    </source>
</evidence>
<name>A0A6V7H6Y9_9HYME</name>
<feature type="non-terminal residue" evidence="1">
    <location>
        <position position="40"/>
    </location>
</feature>
<accession>A0A6V7H6Y9</accession>
<gene>
    <name evidence="1" type="ORF">MHI_LOCUS462831</name>
</gene>
<organism evidence="1 2">
    <name type="scientific">Heterotrigona itama</name>
    <dbReference type="NCBI Taxonomy" id="395501"/>
    <lineage>
        <taxon>Eukaryota</taxon>
        <taxon>Metazoa</taxon>
        <taxon>Ecdysozoa</taxon>
        <taxon>Arthropoda</taxon>
        <taxon>Hexapoda</taxon>
        <taxon>Insecta</taxon>
        <taxon>Pterygota</taxon>
        <taxon>Neoptera</taxon>
        <taxon>Endopterygota</taxon>
        <taxon>Hymenoptera</taxon>
        <taxon>Apocrita</taxon>
        <taxon>Aculeata</taxon>
        <taxon>Apoidea</taxon>
        <taxon>Anthophila</taxon>
        <taxon>Apidae</taxon>
        <taxon>Heterotrigona</taxon>
    </lineage>
</organism>
<dbReference type="Proteomes" id="UP000752696">
    <property type="component" value="Unassembled WGS sequence"/>
</dbReference>
<evidence type="ECO:0000313" key="1">
    <source>
        <dbReference type="EMBL" id="CAD1474367.1"/>
    </source>
</evidence>
<comment type="caution">
    <text evidence="1">The sequence shown here is derived from an EMBL/GenBank/DDBJ whole genome shotgun (WGS) entry which is preliminary data.</text>
</comment>
<feature type="non-terminal residue" evidence="1">
    <location>
        <position position="1"/>
    </location>
</feature>
<sequence>LKINLINCVVKAMICSSTFSIIFPISFAKQSIFKSIDPCK</sequence>
<proteinExistence type="predicted"/>